<dbReference type="CDD" id="cd18791">
    <property type="entry name" value="SF2_C_RHA"/>
    <property type="match status" value="1"/>
</dbReference>
<dbReference type="SMART" id="SM00487">
    <property type="entry name" value="DEXDc"/>
    <property type="match status" value="1"/>
</dbReference>
<gene>
    <name evidence="11" type="ORF">P691DRAFT_782048</name>
</gene>
<evidence type="ECO:0000256" key="7">
    <source>
        <dbReference type="ARBA" id="ARBA00047984"/>
    </source>
</evidence>
<dbReference type="GO" id="GO:0045943">
    <property type="term" value="P:positive regulation of transcription by RNA polymerase I"/>
    <property type="evidence" value="ECO:0007669"/>
    <property type="project" value="TreeGrafter"/>
</dbReference>
<feature type="region of interest" description="Disordered" evidence="8">
    <location>
        <begin position="1"/>
        <end position="61"/>
    </location>
</feature>
<keyword evidence="5" id="KW-0347">Helicase</keyword>
<dbReference type="PANTHER" id="PTHR18934:SF118">
    <property type="entry name" value="ATP-DEPENDENT RNA HELICASE DHX33"/>
    <property type="match status" value="1"/>
</dbReference>
<dbReference type="SUPFAM" id="SSF52540">
    <property type="entry name" value="P-loop containing nucleoside triphosphate hydrolases"/>
    <property type="match status" value="1"/>
</dbReference>
<evidence type="ECO:0000313" key="12">
    <source>
        <dbReference type="Proteomes" id="UP000807342"/>
    </source>
</evidence>
<feature type="compositionally biased region" description="Basic and acidic residues" evidence="8">
    <location>
        <begin position="38"/>
        <end position="53"/>
    </location>
</feature>
<dbReference type="InterPro" id="IPR027417">
    <property type="entry name" value="P-loop_NTPase"/>
</dbReference>
<dbReference type="InterPro" id="IPR048333">
    <property type="entry name" value="HA2_WH"/>
</dbReference>
<feature type="compositionally biased region" description="Basic residues" evidence="8">
    <location>
        <begin position="28"/>
        <end position="37"/>
    </location>
</feature>
<dbReference type="PROSITE" id="PS00690">
    <property type="entry name" value="DEAH_ATP_HELICASE"/>
    <property type="match status" value="1"/>
</dbReference>
<dbReference type="SMART" id="SM00847">
    <property type="entry name" value="HA2"/>
    <property type="match status" value="1"/>
</dbReference>
<accession>A0A9P5XKI6</accession>
<dbReference type="Pfam" id="PF21010">
    <property type="entry name" value="HA2_C"/>
    <property type="match status" value="1"/>
</dbReference>
<name>A0A9P5XKI6_9AGAR</name>
<sequence>MSVPQKRKHIRTVDFKQGPGSGKYHKDNSHHHPHKKPRYVEVSDDEQPRKKAPTEINGATPQKMVNGHKLKKFKYKHDHDQPTPFINGAGEGLHSKKSGQSSSAYSQLQEQRKQLPIAKGREALIGEFDKHDVTVLLGETGSGKTTQVPQYLLESGLAGKGMIAVTQPRRVAATSLADRVAKEQGVSVGDSVGYSVRFDEKYTSATRIKYMTDGMIVRELMSDPLLSKYSIVIVDEAHERTLRTDLLIANLKTIQRQRNGASDPKGKRNADKMNPLKIIIMSATLDAEKFSRFFHNAKIIYVKGRQHPVTIYHSAESQVDYVDAAMRTFFQVHVDQPPGDVLIFLPGQEDIESLEKSITFFAKRLPADKMDVLTLTMYASQSPTNNAKAFESAPPNTRKCILATNIAETSITIPGVKYVIDTGKCKEKQYLARDSGGGFDTLLTRDITKSSAMQRAGRAGRERRQGKGVCFRLYTEQAFDSMTQTAEPEISRCSLASSILQLKCINQNMEELDLMDKPEIESIYSALKTLWLLGAIDKEQKLTSIGRQMASFPIEPHLSRSVLASSEYTCTKEILAIVSVLSASSKLFLDISDQREAASDARRKFRHSSGDHMTILNAVRAYEDVTKSERKAQRKEWCKKHFINERTLVEARKIREQLIDVCRKVGLDPEVSCGENEDPVITSLGYGLVGNSAFLQQDSSYKQTMGHSVVKIHPGSTMINEKIPAIIYDELVYTNQIYARGVSAIRKSFFVKHAALSQRQA</sequence>
<dbReference type="InterPro" id="IPR007502">
    <property type="entry name" value="Helicase-assoc_dom"/>
</dbReference>
<dbReference type="CDD" id="cd17978">
    <property type="entry name" value="DEXHc_DHX33"/>
    <property type="match status" value="1"/>
</dbReference>
<comment type="similarity">
    <text evidence="1">Belongs to the DEAD box helicase family. DEAH subfamily.</text>
</comment>
<feature type="compositionally biased region" description="Basic residues" evidence="8">
    <location>
        <begin position="1"/>
        <end position="10"/>
    </location>
</feature>
<dbReference type="InterPro" id="IPR001650">
    <property type="entry name" value="Helicase_C-like"/>
</dbReference>
<dbReference type="GO" id="GO:0005524">
    <property type="term" value="F:ATP binding"/>
    <property type="evidence" value="ECO:0007669"/>
    <property type="project" value="UniProtKB-KW"/>
</dbReference>
<dbReference type="GO" id="GO:0005730">
    <property type="term" value="C:nucleolus"/>
    <property type="evidence" value="ECO:0007669"/>
    <property type="project" value="TreeGrafter"/>
</dbReference>
<evidence type="ECO:0000313" key="11">
    <source>
        <dbReference type="EMBL" id="KAF9453107.1"/>
    </source>
</evidence>
<dbReference type="AlphaFoldDB" id="A0A9P5XKI6"/>
<dbReference type="SMART" id="SM00490">
    <property type="entry name" value="HELICc"/>
    <property type="match status" value="1"/>
</dbReference>
<feature type="domain" description="Helicase C-terminal" evidence="10">
    <location>
        <begin position="325"/>
        <end position="520"/>
    </location>
</feature>
<keyword evidence="4 11" id="KW-0378">Hydrolase</keyword>
<comment type="catalytic activity">
    <reaction evidence="7">
        <text>ATP + H2O = ADP + phosphate + H(+)</text>
        <dbReference type="Rhea" id="RHEA:13065"/>
        <dbReference type="ChEBI" id="CHEBI:15377"/>
        <dbReference type="ChEBI" id="CHEBI:15378"/>
        <dbReference type="ChEBI" id="CHEBI:30616"/>
        <dbReference type="ChEBI" id="CHEBI:43474"/>
        <dbReference type="ChEBI" id="CHEBI:456216"/>
        <dbReference type="EC" id="3.6.4.13"/>
    </reaction>
</comment>
<comment type="caution">
    <text evidence="11">The sequence shown here is derived from an EMBL/GenBank/DDBJ whole genome shotgun (WGS) entry which is preliminary data.</text>
</comment>
<evidence type="ECO:0000259" key="10">
    <source>
        <dbReference type="PROSITE" id="PS51194"/>
    </source>
</evidence>
<evidence type="ECO:0000256" key="5">
    <source>
        <dbReference type="ARBA" id="ARBA00022806"/>
    </source>
</evidence>
<dbReference type="PROSITE" id="PS51192">
    <property type="entry name" value="HELICASE_ATP_BIND_1"/>
    <property type="match status" value="1"/>
</dbReference>
<protein>
    <recommendedName>
        <fullName evidence="2">RNA helicase</fullName>
        <ecNumber evidence="2">3.6.4.13</ecNumber>
    </recommendedName>
</protein>
<evidence type="ECO:0000256" key="3">
    <source>
        <dbReference type="ARBA" id="ARBA00022741"/>
    </source>
</evidence>
<evidence type="ECO:0000259" key="9">
    <source>
        <dbReference type="PROSITE" id="PS51192"/>
    </source>
</evidence>
<dbReference type="EMBL" id="MU151064">
    <property type="protein sequence ID" value="KAF9453107.1"/>
    <property type="molecule type" value="Genomic_DNA"/>
</dbReference>
<evidence type="ECO:0000256" key="2">
    <source>
        <dbReference type="ARBA" id="ARBA00012552"/>
    </source>
</evidence>
<dbReference type="GO" id="GO:0003724">
    <property type="term" value="F:RNA helicase activity"/>
    <property type="evidence" value="ECO:0007669"/>
    <property type="project" value="UniProtKB-EC"/>
</dbReference>
<dbReference type="Pfam" id="PF00271">
    <property type="entry name" value="Helicase_C"/>
    <property type="match status" value="1"/>
</dbReference>
<evidence type="ECO:0000256" key="1">
    <source>
        <dbReference type="ARBA" id="ARBA00008792"/>
    </source>
</evidence>
<feature type="region of interest" description="Disordered" evidence="8">
    <location>
        <begin position="78"/>
        <end position="111"/>
    </location>
</feature>
<dbReference type="PROSITE" id="PS51194">
    <property type="entry name" value="HELICASE_CTER"/>
    <property type="match status" value="1"/>
</dbReference>
<keyword evidence="3" id="KW-0547">Nucleotide-binding</keyword>
<dbReference type="Gene3D" id="1.20.120.1080">
    <property type="match status" value="1"/>
</dbReference>
<proteinExistence type="inferred from homology"/>
<reference evidence="11" key="1">
    <citation type="submission" date="2020-11" db="EMBL/GenBank/DDBJ databases">
        <authorList>
            <consortium name="DOE Joint Genome Institute"/>
            <person name="Ahrendt S."/>
            <person name="Riley R."/>
            <person name="Andreopoulos W."/>
            <person name="Labutti K."/>
            <person name="Pangilinan J."/>
            <person name="Ruiz-Duenas F.J."/>
            <person name="Barrasa J.M."/>
            <person name="Sanchez-Garcia M."/>
            <person name="Camarero S."/>
            <person name="Miyauchi S."/>
            <person name="Serrano A."/>
            <person name="Linde D."/>
            <person name="Babiker R."/>
            <person name="Drula E."/>
            <person name="Ayuso-Fernandez I."/>
            <person name="Pacheco R."/>
            <person name="Padilla G."/>
            <person name="Ferreira P."/>
            <person name="Barriuso J."/>
            <person name="Kellner H."/>
            <person name="Castanera R."/>
            <person name="Alfaro M."/>
            <person name="Ramirez L."/>
            <person name="Pisabarro A.G."/>
            <person name="Kuo A."/>
            <person name="Tritt A."/>
            <person name="Lipzen A."/>
            <person name="He G."/>
            <person name="Yan M."/>
            <person name="Ng V."/>
            <person name="Cullen D."/>
            <person name="Martin F."/>
            <person name="Rosso M.-N."/>
            <person name="Henrissat B."/>
            <person name="Hibbett D."/>
            <person name="Martinez A.T."/>
            <person name="Grigoriev I.V."/>
        </authorList>
    </citation>
    <scope>NUCLEOTIDE SEQUENCE</scope>
    <source>
        <strain evidence="11">MF-IS2</strain>
    </source>
</reference>
<dbReference type="InterPro" id="IPR014001">
    <property type="entry name" value="Helicase_ATP-bd"/>
</dbReference>
<dbReference type="FunFam" id="3.40.50.300:FF:000637">
    <property type="entry name" value="ATP-dependent RNA helicase DHX37/DHR1"/>
    <property type="match status" value="1"/>
</dbReference>
<dbReference type="GO" id="GO:0016787">
    <property type="term" value="F:hydrolase activity"/>
    <property type="evidence" value="ECO:0007669"/>
    <property type="project" value="UniProtKB-KW"/>
</dbReference>
<organism evidence="11 12">
    <name type="scientific">Macrolepiota fuliginosa MF-IS2</name>
    <dbReference type="NCBI Taxonomy" id="1400762"/>
    <lineage>
        <taxon>Eukaryota</taxon>
        <taxon>Fungi</taxon>
        <taxon>Dikarya</taxon>
        <taxon>Basidiomycota</taxon>
        <taxon>Agaricomycotina</taxon>
        <taxon>Agaricomycetes</taxon>
        <taxon>Agaricomycetidae</taxon>
        <taxon>Agaricales</taxon>
        <taxon>Agaricineae</taxon>
        <taxon>Agaricaceae</taxon>
        <taxon>Macrolepiota</taxon>
    </lineage>
</organism>
<dbReference type="InterPro" id="IPR011709">
    <property type="entry name" value="DEAD-box_helicase_OB_fold"/>
</dbReference>
<dbReference type="EC" id="3.6.4.13" evidence="2"/>
<dbReference type="PANTHER" id="PTHR18934">
    <property type="entry name" value="ATP-DEPENDENT RNA HELICASE"/>
    <property type="match status" value="1"/>
</dbReference>
<dbReference type="InterPro" id="IPR011545">
    <property type="entry name" value="DEAD/DEAH_box_helicase_dom"/>
</dbReference>
<feature type="compositionally biased region" description="Low complexity" evidence="8">
    <location>
        <begin position="98"/>
        <end position="107"/>
    </location>
</feature>
<dbReference type="Gene3D" id="3.40.50.300">
    <property type="entry name" value="P-loop containing nucleotide triphosphate hydrolases"/>
    <property type="match status" value="2"/>
</dbReference>
<keyword evidence="6" id="KW-0067">ATP-binding</keyword>
<dbReference type="Proteomes" id="UP000807342">
    <property type="component" value="Unassembled WGS sequence"/>
</dbReference>
<dbReference type="Pfam" id="PF07717">
    <property type="entry name" value="OB_NTP_bind"/>
    <property type="match status" value="1"/>
</dbReference>
<evidence type="ECO:0000256" key="4">
    <source>
        <dbReference type="ARBA" id="ARBA00022801"/>
    </source>
</evidence>
<evidence type="ECO:0000256" key="8">
    <source>
        <dbReference type="SAM" id="MobiDB-lite"/>
    </source>
</evidence>
<dbReference type="Pfam" id="PF00270">
    <property type="entry name" value="DEAD"/>
    <property type="match status" value="1"/>
</dbReference>
<dbReference type="GO" id="GO:1990904">
    <property type="term" value="C:ribonucleoprotein complex"/>
    <property type="evidence" value="ECO:0007669"/>
    <property type="project" value="UniProtKB-ARBA"/>
</dbReference>
<dbReference type="InterPro" id="IPR002464">
    <property type="entry name" value="DNA/RNA_helicase_DEAH_CS"/>
</dbReference>
<feature type="domain" description="Helicase ATP-binding" evidence="9">
    <location>
        <begin position="125"/>
        <end position="303"/>
    </location>
</feature>
<dbReference type="Pfam" id="PF04408">
    <property type="entry name" value="WHD_HA2"/>
    <property type="match status" value="1"/>
</dbReference>
<keyword evidence="12" id="KW-1185">Reference proteome</keyword>
<evidence type="ECO:0000256" key="6">
    <source>
        <dbReference type="ARBA" id="ARBA00022840"/>
    </source>
</evidence>
<dbReference type="GO" id="GO:0003725">
    <property type="term" value="F:double-stranded RNA binding"/>
    <property type="evidence" value="ECO:0007669"/>
    <property type="project" value="TreeGrafter"/>
</dbReference>
<dbReference type="OrthoDB" id="10253254at2759"/>